<evidence type="ECO:0000313" key="1">
    <source>
        <dbReference type="EMBL" id="SPD29157.1"/>
    </source>
</evidence>
<organism evidence="1">
    <name type="scientific">Fagus sylvatica</name>
    <name type="common">Beechnut</name>
    <dbReference type="NCBI Taxonomy" id="28930"/>
    <lineage>
        <taxon>Eukaryota</taxon>
        <taxon>Viridiplantae</taxon>
        <taxon>Streptophyta</taxon>
        <taxon>Embryophyta</taxon>
        <taxon>Tracheophyta</taxon>
        <taxon>Spermatophyta</taxon>
        <taxon>Magnoliopsida</taxon>
        <taxon>eudicotyledons</taxon>
        <taxon>Gunneridae</taxon>
        <taxon>Pentapetalae</taxon>
        <taxon>rosids</taxon>
        <taxon>fabids</taxon>
        <taxon>Fagales</taxon>
        <taxon>Fagaceae</taxon>
        <taxon>Fagus</taxon>
    </lineage>
</organism>
<dbReference type="AlphaFoldDB" id="A0A2N9IUT8"/>
<reference evidence="1" key="1">
    <citation type="submission" date="2018-02" db="EMBL/GenBank/DDBJ databases">
        <authorList>
            <person name="Cohen D.B."/>
            <person name="Kent A.D."/>
        </authorList>
    </citation>
    <scope>NUCLEOTIDE SEQUENCE</scope>
</reference>
<name>A0A2N9IUT8_FAGSY</name>
<proteinExistence type="predicted"/>
<accession>A0A2N9IUT8</accession>
<gene>
    <name evidence="1" type="ORF">FSB_LOCUS57039</name>
</gene>
<sequence length="150" mass="17018">MVRSRSDSSEPPPPLLCSPTFRFTSLSSDLVLYGWDLLEALGGSRLQQTLSLLSARLFLSSGRRDLLQSWMFCGHRVWGLLPIRDFIDNPIFGVDLSKLFFLKSPNTRITWHLLPWPIRFDFSVVCLAGIKAPNLLPFRTLLVVVALVIF</sequence>
<dbReference type="EMBL" id="OIVN01006261">
    <property type="protein sequence ID" value="SPD29157.1"/>
    <property type="molecule type" value="Genomic_DNA"/>
</dbReference>
<protein>
    <submittedName>
        <fullName evidence="1">Uncharacterized protein</fullName>
    </submittedName>
</protein>